<evidence type="ECO:0000313" key="9">
    <source>
        <dbReference type="EMBL" id="NYE86129.1"/>
    </source>
</evidence>
<evidence type="ECO:0000256" key="6">
    <source>
        <dbReference type="ARBA" id="ARBA00023136"/>
    </source>
</evidence>
<keyword evidence="2 7" id="KW-0813">Transport</keyword>
<keyword evidence="3 7" id="KW-0812">Transmembrane</keyword>
<evidence type="ECO:0000313" key="10">
    <source>
        <dbReference type="Proteomes" id="UP000542125"/>
    </source>
</evidence>
<comment type="subunit">
    <text evidence="7">Heterodimer of a catalytic subunit (MsrP) and a heme-binding subunit (MsrQ).</text>
</comment>
<proteinExistence type="inferred from homology"/>
<feature type="transmembrane region" description="Helical" evidence="7">
    <location>
        <begin position="50"/>
        <end position="67"/>
    </location>
</feature>
<feature type="domain" description="Ferric oxidoreductase" evidence="8">
    <location>
        <begin position="87"/>
        <end position="199"/>
    </location>
</feature>
<feature type="transmembrane region" description="Helical" evidence="7">
    <location>
        <begin position="212"/>
        <end position="231"/>
    </location>
</feature>
<evidence type="ECO:0000256" key="5">
    <source>
        <dbReference type="ARBA" id="ARBA00023004"/>
    </source>
</evidence>
<evidence type="ECO:0000256" key="3">
    <source>
        <dbReference type="ARBA" id="ARBA00022692"/>
    </source>
</evidence>
<keyword evidence="7" id="KW-0285">Flavoprotein</keyword>
<keyword evidence="6 7" id="KW-0472">Membrane</keyword>
<dbReference type="GO" id="GO:0016679">
    <property type="term" value="F:oxidoreductase activity, acting on diphenols and related substances as donors"/>
    <property type="evidence" value="ECO:0007669"/>
    <property type="project" value="TreeGrafter"/>
</dbReference>
<sequence length="240" mass="27110">MPPVSPSPAASSAATAAAAAPATARRGAAAAGAPRTAATPKVFGIPLRTFKILLFIAFLYPLARWVYLGVTNDLTANPVEFLTRSSGTWTLVTLLITLLISPLRSWIKQPMLLQVRRMCGLFAFFYVCLHLTTYVWWDQWFNVIAIVQDVIKRPFITVGFAAFLLLIPLAVTSTKGWMRRLGRKWQTLHKLIYLIVTLGLLHYWWQKAGKNDFATVGIYTAVFAVLMAWRVQRWWKGRKR</sequence>
<comment type="cofactor">
    <cofactor evidence="7">
        <name>FMN</name>
        <dbReference type="ChEBI" id="CHEBI:58210"/>
    </cofactor>
    <text evidence="7">Binds 1 FMN per subunit.</text>
</comment>
<dbReference type="InterPro" id="IPR022837">
    <property type="entry name" value="MsrQ-like"/>
</dbReference>
<dbReference type="GO" id="GO:0046872">
    <property type="term" value="F:metal ion binding"/>
    <property type="evidence" value="ECO:0007669"/>
    <property type="project" value="UniProtKB-KW"/>
</dbReference>
<dbReference type="Pfam" id="PF01794">
    <property type="entry name" value="Ferric_reduct"/>
    <property type="match status" value="1"/>
</dbReference>
<dbReference type="Proteomes" id="UP000542125">
    <property type="component" value="Unassembled WGS sequence"/>
</dbReference>
<comment type="cofactor">
    <cofactor evidence="7">
        <name>heme b</name>
        <dbReference type="ChEBI" id="CHEBI:60344"/>
    </cofactor>
    <text evidence="7">Binds 1 heme b (iron(II)-protoporphyrin IX) group per subunit.</text>
</comment>
<feature type="transmembrane region" description="Helical" evidence="7">
    <location>
        <begin position="87"/>
        <end position="107"/>
    </location>
</feature>
<evidence type="ECO:0000256" key="2">
    <source>
        <dbReference type="ARBA" id="ARBA00022448"/>
    </source>
</evidence>
<organism evidence="9 10">
    <name type="scientific">Pigmentiphaga litoralis</name>
    <dbReference type="NCBI Taxonomy" id="516702"/>
    <lineage>
        <taxon>Bacteria</taxon>
        <taxon>Pseudomonadati</taxon>
        <taxon>Pseudomonadota</taxon>
        <taxon>Betaproteobacteria</taxon>
        <taxon>Burkholderiales</taxon>
        <taxon>Alcaligenaceae</taxon>
        <taxon>Pigmentiphaga</taxon>
    </lineage>
</organism>
<comment type="similarity">
    <text evidence="7">Belongs to the MsrQ family.</text>
</comment>
<feature type="transmembrane region" description="Helical" evidence="7">
    <location>
        <begin position="190"/>
        <end position="206"/>
    </location>
</feature>
<dbReference type="GO" id="GO:0010181">
    <property type="term" value="F:FMN binding"/>
    <property type="evidence" value="ECO:0007669"/>
    <property type="project" value="UniProtKB-UniRule"/>
</dbReference>
<keyword evidence="7" id="KW-0349">Heme</keyword>
<feature type="transmembrane region" description="Helical" evidence="7">
    <location>
        <begin position="157"/>
        <end position="178"/>
    </location>
</feature>
<dbReference type="RefSeq" id="WP_179590916.1">
    <property type="nucleotide sequence ID" value="NZ_JACBYR010000004.1"/>
</dbReference>
<comment type="function">
    <text evidence="7">Part of the MsrPQ system that repairs oxidized periplasmic proteins containing methionine sulfoxide residues (Met-O), using respiratory chain electrons. Thus protects these proteins from oxidative-stress damage caused by reactive species of oxygen and chlorine generated by the host defense mechanisms. MsrPQ is essential for the maintenance of envelope integrity under bleach stress, rescuing a wide series of structurally unrelated periplasmic proteins from methionine oxidation. MsrQ provides electrons for reduction to the reductase catalytic subunit MsrP, using the quinone pool of the respiratory chain.</text>
</comment>
<dbReference type="HAMAP" id="MF_01207">
    <property type="entry name" value="MsrQ"/>
    <property type="match status" value="1"/>
</dbReference>
<dbReference type="GO" id="GO:0030091">
    <property type="term" value="P:protein repair"/>
    <property type="evidence" value="ECO:0007669"/>
    <property type="project" value="UniProtKB-UniRule"/>
</dbReference>
<keyword evidence="7" id="KW-0249">Electron transport</keyword>
<evidence type="ECO:0000256" key="4">
    <source>
        <dbReference type="ARBA" id="ARBA00022989"/>
    </source>
</evidence>
<dbReference type="GO" id="GO:0020037">
    <property type="term" value="F:heme binding"/>
    <property type="evidence" value="ECO:0007669"/>
    <property type="project" value="UniProtKB-UniRule"/>
</dbReference>
<dbReference type="GO" id="GO:0009055">
    <property type="term" value="F:electron transfer activity"/>
    <property type="evidence" value="ECO:0007669"/>
    <property type="project" value="UniProtKB-UniRule"/>
</dbReference>
<dbReference type="GO" id="GO:0005886">
    <property type="term" value="C:plasma membrane"/>
    <property type="evidence" value="ECO:0007669"/>
    <property type="project" value="UniProtKB-SubCell"/>
</dbReference>
<dbReference type="PANTHER" id="PTHR36964">
    <property type="entry name" value="PROTEIN-METHIONINE-SULFOXIDE REDUCTASE HEME-BINDING SUBUNIT MSRQ"/>
    <property type="match status" value="1"/>
</dbReference>
<keyword evidence="10" id="KW-1185">Reference proteome</keyword>
<dbReference type="EMBL" id="JACBYR010000004">
    <property type="protein sequence ID" value="NYE86129.1"/>
    <property type="molecule type" value="Genomic_DNA"/>
</dbReference>
<evidence type="ECO:0000259" key="8">
    <source>
        <dbReference type="Pfam" id="PF01794"/>
    </source>
</evidence>
<reference evidence="9 10" key="1">
    <citation type="submission" date="2020-07" db="EMBL/GenBank/DDBJ databases">
        <title>Genomic Encyclopedia of Type Strains, Phase IV (KMG-V): Genome sequencing to study the core and pangenomes of soil and plant-associated prokaryotes.</title>
        <authorList>
            <person name="Whitman W."/>
        </authorList>
    </citation>
    <scope>NUCLEOTIDE SEQUENCE [LARGE SCALE GENOMIC DNA]</scope>
    <source>
        <strain evidence="9 10">SAS40</strain>
    </source>
</reference>
<gene>
    <name evidence="7" type="primary">msrQ</name>
    <name evidence="9" type="ORF">FHW18_005455</name>
</gene>
<evidence type="ECO:0000256" key="1">
    <source>
        <dbReference type="ARBA" id="ARBA00004141"/>
    </source>
</evidence>
<accession>A0A7Y9LNM8</accession>
<evidence type="ECO:0000256" key="7">
    <source>
        <dbReference type="HAMAP-Rule" id="MF_01207"/>
    </source>
</evidence>
<dbReference type="PANTHER" id="PTHR36964:SF1">
    <property type="entry name" value="PROTEIN-METHIONINE-SULFOXIDE REDUCTASE HEME-BINDING SUBUNIT MSRQ"/>
    <property type="match status" value="1"/>
</dbReference>
<dbReference type="AlphaFoldDB" id="A0A7Y9LNM8"/>
<keyword evidence="5 7" id="KW-0408">Iron</keyword>
<keyword evidence="4 7" id="KW-1133">Transmembrane helix</keyword>
<keyword evidence="7" id="KW-0479">Metal-binding</keyword>
<protein>
    <recommendedName>
        <fullName evidence="7">Protein-methionine-sulfoxide reductase heme-binding subunit MsrQ</fullName>
    </recommendedName>
    <alternativeName>
        <fullName evidence="7">Flavocytochrome MsrQ</fullName>
    </alternativeName>
</protein>
<keyword evidence="7" id="KW-0288">FMN</keyword>
<dbReference type="InterPro" id="IPR013130">
    <property type="entry name" value="Fe3_Rdtase_TM_dom"/>
</dbReference>
<comment type="caution">
    <text evidence="9">The sequence shown here is derived from an EMBL/GenBank/DDBJ whole genome shotgun (WGS) entry which is preliminary data.</text>
</comment>
<keyword evidence="7" id="KW-1003">Cell membrane</keyword>
<feature type="transmembrane region" description="Helical" evidence="7">
    <location>
        <begin position="119"/>
        <end position="137"/>
    </location>
</feature>
<name>A0A7Y9LNM8_9BURK</name>
<comment type="subcellular location">
    <subcellularLocation>
        <location evidence="7">Cell membrane</location>
        <topology evidence="7">Multi-pass membrane protein</topology>
    </subcellularLocation>
    <subcellularLocation>
        <location evidence="1">Membrane</location>
        <topology evidence="1">Multi-pass membrane protein</topology>
    </subcellularLocation>
</comment>